<dbReference type="SUPFAM" id="SSF56801">
    <property type="entry name" value="Acetyl-CoA synthetase-like"/>
    <property type="match status" value="1"/>
</dbReference>
<dbReference type="InterPro" id="IPR025110">
    <property type="entry name" value="AMP-bd_C"/>
</dbReference>
<dbReference type="RefSeq" id="WP_077974232.1">
    <property type="nucleotide sequence ID" value="NZ_CP045178.1"/>
</dbReference>
<dbReference type="InterPro" id="IPR042099">
    <property type="entry name" value="ANL_N_sf"/>
</dbReference>
<gene>
    <name evidence="4" type="ORF">B1H18_33380</name>
</gene>
<dbReference type="OrthoDB" id="2472181at2"/>
<feature type="domain" description="AMP-dependent synthetase/ligase" evidence="2">
    <location>
        <begin position="31"/>
        <end position="378"/>
    </location>
</feature>
<dbReference type="Gene3D" id="3.40.50.12780">
    <property type="entry name" value="N-terminal domain of ligase-like"/>
    <property type="match status" value="1"/>
</dbReference>
<comment type="caution">
    <text evidence="4">The sequence shown here is derived from an EMBL/GenBank/DDBJ whole genome shotgun (WGS) entry which is preliminary data.</text>
</comment>
<dbReference type="InterPro" id="IPR020845">
    <property type="entry name" value="AMP-binding_CS"/>
</dbReference>
<dbReference type="EMBL" id="MVFC01000054">
    <property type="protein sequence ID" value="OON71557.1"/>
    <property type="molecule type" value="Genomic_DNA"/>
</dbReference>
<protein>
    <submittedName>
        <fullName evidence="4">Amino acid adenylation protein</fullName>
    </submittedName>
</protein>
<dbReference type="GO" id="GO:0005737">
    <property type="term" value="C:cytoplasm"/>
    <property type="evidence" value="ECO:0007669"/>
    <property type="project" value="TreeGrafter"/>
</dbReference>
<evidence type="ECO:0000313" key="4">
    <source>
        <dbReference type="EMBL" id="OON71557.1"/>
    </source>
</evidence>
<dbReference type="InterPro" id="IPR045851">
    <property type="entry name" value="AMP-bd_C_sf"/>
</dbReference>
<sequence>MTEDPKASAPGGTTLWGGAAETSCLLDRLAEIARTRPDNVAVQDGARELTYGALLTWAARIRALLDDHGVRPGDRVAVTGPRGADVVAAMLATVGAGAAYVPLDASYPVRRLEHMAADSAARLLLFSGDAPGFDAGTRAVRVPGAPDRADAPDTTAPAGPPCGPDVPVYVIYTSGSTGLPKGVALPHRCVDNMAAWQWRHSVRPDLRTAQFAPLNFDVWFQEVLGTLCGGGTLVVMPEPLRRDPIALLDWLAEQRVERLFLPYVALHMLAVAAGAAHSLGHLSLAEVNTAGEQLVCTPAVREFFRRLPGCRLNNHYGQSESAMVTVHTLTGPSDSWPALPPIGRPLPGCELLIAPADPADPSVGELLVAGAPLAVGYLDRPALNAERYLDLDEPTPRGHRRAFRTGDLVRVDGDTVHLLGRIDHEVKVRGVRVNPLEVDACLLEQPGVVEAVTVAVDIAHGSRQLRAAVTSDAGPDGFDGARVLGALKALLPEQSVPVSITVVPELPRTASGKADRDAVAAALAPSARRPAADPWRTDAPRPGRGAGVPEKSA</sequence>
<dbReference type="PANTHER" id="PTHR45527:SF1">
    <property type="entry name" value="FATTY ACID SYNTHASE"/>
    <property type="match status" value="1"/>
</dbReference>
<dbReference type="GO" id="GO:0044550">
    <property type="term" value="P:secondary metabolite biosynthetic process"/>
    <property type="evidence" value="ECO:0007669"/>
    <property type="project" value="TreeGrafter"/>
</dbReference>
<evidence type="ECO:0000259" key="3">
    <source>
        <dbReference type="Pfam" id="PF13193"/>
    </source>
</evidence>
<dbReference type="Pfam" id="PF13193">
    <property type="entry name" value="AMP-binding_C"/>
    <property type="match status" value="1"/>
</dbReference>
<feature type="region of interest" description="Disordered" evidence="1">
    <location>
        <begin position="509"/>
        <end position="553"/>
    </location>
</feature>
<name>A0A1V3ZZC1_9ACTN</name>
<evidence type="ECO:0000256" key="1">
    <source>
        <dbReference type="SAM" id="MobiDB-lite"/>
    </source>
</evidence>
<dbReference type="GO" id="GO:0031177">
    <property type="term" value="F:phosphopantetheine binding"/>
    <property type="evidence" value="ECO:0007669"/>
    <property type="project" value="TreeGrafter"/>
</dbReference>
<feature type="domain" description="AMP-binding enzyme C-terminal" evidence="3">
    <location>
        <begin position="437"/>
        <end position="513"/>
    </location>
</feature>
<accession>A0A1V3ZZC1</accession>
<organism evidence="4 5">
    <name type="scientific">Streptomyces tsukubensis</name>
    <dbReference type="NCBI Taxonomy" id="83656"/>
    <lineage>
        <taxon>Bacteria</taxon>
        <taxon>Bacillati</taxon>
        <taxon>Actinomycetota</taxon>
        <taxon>Actinomycetes</taxon>
        <taxon>Kitasatosporales</taxon>
        <taxon>Streptomycetaceae</taxon>
        <taxon>Streptomyces</taxon>
    </lineage>
</organism>
<dbReference type="Proteomes" id="UP000190539">
    <property type="component" value="Unassembled WGS sequence"/>
</dbReference>
<dbReference type="Pfam" id="PF00501">
    <property type="entry name" value="AMP-binding"/>
    <property type="match status" value="1"/>
</dbReference>
<dbReference type="PROSITE" id="PS00455">
    <property type="entry name" value="AMP_BINDING"/>
    <property type="match status" value="1"/>
</dbReference>
<feature type="compositionally biased region" description="Low complexity" evidence="1">
    <location>
        <begin position="519"/>
        <end position="534"/>
    </location>
</feature>
<dbReference type="InterPro" id="IPR000873">
    <property type="entry name" value="AMP-dep_synth/lig_dom"/>
</dbReference>
<dbReference type="Gene3D" id="3.30.300.30">
    <property type="match status" value="1"/>
</dbReference>
<evidence type="ECO:0000259" key="2">
    <source>
        <dbReference type="Pfam" id="PF00501"/>
    </source>
</evidence>
<dbReference type="GO" id="GO:0043041">
    <property type="term" value="P:amino acid activation for nonribosomal peptide biosynthetic process"/>
    <property type="evidence" value="ECO:0007669"/>
    <property type="project" value="TreeGrafter"/>
</dbReference>
<dbReference type="AlphaFoldDB" id="A0A1V3ZZC1"/>
<dbReference type="STRING" id="83656.B1H18_33380"/>
<proteinExistence type="predicted"/>
<evidence type="ECO:0000313" key="5">
    <source>
        <dbReference type="Proteomes" id="UP000190539"/>
    </source>
</evidence>
<dbReference type="PANTHER" id="PTHR45527">
    <property type="entry name" value="NONRIBOSOMAL PEPTIDE SYNTHETASE"/>
    <property type="match status" value="1"/>
</dbReference>
<keyword evidence="5" id="KW-1185">Reference proteome</keyword>
<reference evidence="4 5" key="1">
    <citation type="submission" date="2017-02" db="EMBL/GenBank/DDBJ databases">
        <title>Draft Genome Sequence of Streptomyces tsukubaensis F601, a Producer of the immunosuppressant tacrolimus FK506.</title>
        <authorList>
            <person name="Zong G."/>
            <person name="Zhong C."/>
            <person name="Fu J."/>
            <person name="Qin R."/>
            <person name="Cao G."/>
        </authorList>
    </citation>
    <scope>NUCLEOTIDE SEQUENCE [LARGE SCALE GENOMIC DNA]</scope>
    <source>
        <strain evidence="4 5">F601</strain>
    </source>
</reference>